<organism evidence="1 2">
    <name type="scientific">Paenibacillus mesotrionivorans</name>
    <dbReference type="NCBI Taxonomy" id="3160968"/>
    <lineage>
        <taxon>Bacteria</taxon>
        <taxon>Bacillati</taxon>
        <taxon>Bacillota</taxon>
        <taxon>Bacilli</taxon>
        <taxon>Bacillales</taxon>
        <taxon>Paenibacillaceae</taxon>
        <taxon>Paenibacillus</taxon>
    </lineage>
</organism>
<protein>
    <submittedName>
        <fullName evidence="1">YceD family protein</fullName>
    </submittedName>
</protein>
<dbReference type="Proteomes" id="UP001631969">
    <property type="component" value="Unassembled WGS sequence"/>
</dbReference>
<evidence type="ECO:0000313" key="2">
    <source>
        <dbReference type="Proteomes" id="UP001631969"/>
    </source>
</evidence>
<accession>A0ACC7P7Q9</accession>
<comment type="caution">
    <text evidence="1">The sequence shown here is derived from an EMBL/GenBank/DDBJ whole genome shotgun (WGS) entry which is preliminary data.</text>
</comment>
<reference evidence="1" key="1">
    <citation type="submission" date="2024-12" db="EMBL/GenBank/DDBJ databases">
        <authorList>
            <person name="Wu N."/>
        </authorList>
    </citation>
    <scope>NUCLEOTIDE SEQUENCE</scope>
    <source>
        <strain evidence="1">P15</strain>
    </source>
</reference>
<sequence>MMISIRELAQKNASVALKGVFDLSGVFTGREDIQIVGKLEAELSAHSQGGLAEVEGTLRFKVHSLCSRCLTPVDETLAVPFRERFASRPDAVPQEDQDEVHLVTDDHITLDPYVEEAVWLALPLAPVCSSGCKGLCPQCGTNLNEKPCGCSNDSIDPRLAGLADFFKQ</sequence>
<evidence type="ECO:0000313" key="1">
    <source>
        <dbReference type="EMBL" id="MFM9332289.1"/>
    </source>
</evidence>
<dbReference type="EMBL" id="JBJURJ010000028">
    <property type="protein sequence ID" value="MFM9332289.1"/>
    <property type="molecule type" value="Genomic_DNA"/>
</dbReference>
<name>A0ACC7P7Q9_9BACL</name>
<keyword evidence="2" id="KW-1185">Reference proteome</keyword>
<proteinExistence type="predicted"/>
<gene>
    <name evidence="1" type="ORF">ACI1P1_28740</name>
</gene>